<accession>A0AAN5CXL5</accession>
<dbReference type="Proteomes" id="UP001328107">
    <property type="component" value="Unassembled WGS sequence"/>
</dbReference>
<evidence type="ECO:0000313" key="4">
    <source>
        <dbReference type="Proteomes" id="UP001328107"/>
    </source>
</evidence>
<keyword evidence="1" id="KW-0175">Coiled coil</keyword>
<feature type="coiled-coil region" evidence="1">
    <location>
        <begin position="1"/>
        <end position="66"/>
    </location>
</feature>
<dbReference type="AlphaFoldDB" id="A0AAN5CXL5"/>
<name>A0AAN5CXL5_9BILA</name>
<evidence type="ECO:0000313" key="3">
    <source>
        <dbReference type="EMBL" id="GMR53001.1"/>
    </source>
</evidence>
<dbReference type="EMBL" id="BTRK01000005">
    <property type="protein sequence ID" value="GMR53001.1"/>
    <property type="molecule type" value="Genomic_DNA"/>
</dbReference>
<sequence>MGLLKELVEFEEEEFEDLEKKDKEYVQSVKNYVWHKLTIRASLNVIKKKKEEYKRMKMSRTQIEEDIDSKSTEFFKSWYENMSGDQRKIHTKRFNIDEL</sequence>
<keyword evidence="4" id="KW-1185">Reference proteome</keyword>
<comment type="caution">
    <text evidence="3">The sequence shown here is derived from an EMBL/GenBank/DDBJ whole genome shotgun (WGS) entry which is preliminary data.</text>
</comment>
<dbReference type="EMBL" id="BTRK01000005">
    <property type="protein sequence ID" value="GMR52998.1"/>
    <property type="molecule type" value="Genomic_DNA"/>
</dbReference>
<proteinExistence type="predicted"/>
<evidence type="ECO:0000256" key="1">
    <source>
        <dbReference type="SAM" id="Coils"/>
    </source>
</evidence>
<reference evidence="3" key="2">
    <citation type="submission" date="2023-06" db="EMBL/GenBank/DDBJ databases">
        <title>Genome assembly of Pristionchus species.</title>
        <authorList>
            <person name="Yoshida K."/>
            <person name="Sommer R.J."/>
        </authorList>
    </citation>
    <scope>NUCLEOTIDE SEQUENCE</scope>
    <source>
        <strain evidence="3">RS5460</strain>
    </source>
</reference>
<organism evidence="3 4">
    <name type="scientific">Pristionchus mayeri</name>
    <dbReference type="NCBI Taxonomy" id="1317129"/>
    <lineage>
        <taxon>Eukaryota</taxon>
        <taxon>Metazoa</taxon>
        <taxon>Ecdysozoa</taxon>
        <taxon>Nematoda</taxon>
        <taxon>Chromadorea</taxon>
        <taxon>Rhabditida</taxon>
        <taxon>Rhabditina</taxon>
        <taxon>Diplogasteromorpha</taxon>
        <taxon>Diplogasteroidea</taxon>
        <taxon>Neodiplogasteridae</taxon>
        <taxon>Pristionchus</taxon>
    </lineage>
</organism>
<protein>
    <submittedName>
        <fullName evidence="3">Uncharacterized protein</fullName>
    </submittedName>
</protein>
<gene>
    <name evidence="2" type="ORF">PMAYCL1PPCAC_23193</name>
    <name evidence="3" type="ORF">PMAYCL1PPCAC_23196</name>
</gene>
<reference evidence="4" key="1">
    <citation type="submission" date="2022-10" db="EMBL/GenBank/DDBJ databases">
        <title>Genome assembly of Pristionchus species.</title>
        <authorList>
            <person name="Yoshida K."/>
            <person name="Sommer R.J."/>
        </authorList>
    </citation>
    <scope>NUCLEOTIDE SEQUENCE [LARGE SCALE GENOMIC DNA]</scope>
    <source>
        <strain evidence="2 4">RS5460</strain>
    </source>
</reference>
<evidence type="ECO:0000313" key="2">
    <source>
        <dbReference type="EMBL" id="GMR52998.1"/>
    </source>
</evidence>